<reference evidence="2" key="2">
    <citation type="submission" date="2020-09" db="EMBL/GenBank/DDBJ databases">
        <authorList>
            <person name="Sun Q."/>
            <person name="Zhou Y."/>
        </authorList>
    </citation>
    <scope>NUCLEOTIDE SEQUENCE</scope>
    <source>
        <strain evidence="2">CGMCC 1.14988</strain>
    </source>
</reference>
<comment type="caution">
    <text evidence="2">The sequence shown here is derived from an EMBL/GenBank/DDBJ whole genome shotgun (WGS) entry which is preliminary data.</text>
</comment>
<feature type="transmembrane region" description="Helical" evidence="1">
    <location>
        <begin position="30"/>
        <end position="50"/>
    </location>
</feature>
<organism evidence="2 3">
    <name type="scientific">Egicoccus halophilus</name>
    <dbReference type="NCBI Taxonomy" id="1670830"/>
    <lineage>
        <taxon>Bacteria</taxon>
        <taxon>Bacillati</taxon>
        <taxon>Actinomycetota</taxon>
        <taxon>Nitriliruptoria</taxon>
        <taxon>Egicoccales</taxon>
        <taxon>Egicoccaceae</taxon>
        <taxon>Egicoccus</taxon>
    </lineage>
</organism>
<evidence type="ECO:0000313" key="3">
    <source>
        <dbReference type="Proteomes" id="UP000650511"/>
    </source>
</evidence>
<keyword evidence="1" id="KW-0472">Membrane</keyword>
<feature type="transmembrane region" description="Helical" evidence="1">
    <location>
        <begin position="62"/>
        <end position="81"/>
    </location>
</feature>
<keyword evidence="1" id="KW-1133">Transmembrane helix</keyword>
<gene>
    <name evidence="2" type="ORF">GCM10011354_24020</name>
</gene>
<dbReference type="EMBL" id="BMHA01000008">
    <property type="protein sequence ID" value="GGI07425.1"/>
    <property type="molecule type" value="Genomic_DNA"/>
</dbReference>
<sequence length="87" mass="9275">MLEGMDHVVAARGITVKDASEDQPVKRHQYLLAALIMGMAVTASLLITRIPPFFSSAGGDPVTAGLLAFFFIVFAVGARIVRPTAME</sequence>
<dbReference type="RefSeq" id="WP_130649893.1">
    <property type="nucleotide sequence ID" value="NZ_BMHA01000008.1"/>
</dbReference>
<name>A0A8J3EY94_9ACTN</name>
<keyword evidence="1" id="KW-0812">Transmembrane</keyword>
<dbReference type="AlphaFoldDB" id="A0A8J3EY94"/>
<keyword evidence="3" id="KW-1185">Reference proteome</keyword>
<reference evidence="2" key="1">
    <citation type="journal article" date="2014" name="Int. J. Syst. Evol. Microbiol.">
        <title>Complete genome sequence of Corynebacterium casei LMG S-19264T (=DSM 44701T), isolated from a smear-ripened cheese.</title>
        <authorList>
            <consortium name="US DOE Joint Genome Institute (JGI-PGF)"/>
            <person name="Walter F."/>
            <person name="Albersmeier A."/>
            <person name="Kalinowski J."/>
            <person name="Ruckert C."/>
        </authorList>
    </citation>
    <scope>NUCLEOTIDE SEQUENCE</scope>
    <source>
        <strain evidence="2">CGMCC 1.14988</strain>
    </source>
</reference>
<proteinExistence type="predicted"/>
<evidence type="ECO:0000313" key="2">
    <source>
        <dbReference type="EMBL" id="GGI07425.1"/>
    </source>
</evidence>
<protein>
    <submittedName>
        <fullName evidence="2">Uncharacterized protein</fullName>
    </submittedName>
</protein>
<accession>A0A8J3EY94</accession>
<evidence type="ECO:0000256" key="1">
    <source>
        <dbReference type="SAM" id="Phobius"/>
    </source>
</evidence>
<dbReference type="Proteomes" id="UP000650511">
    <property type="component" value="Unassembled WGS sequence"/>
</dbReference>